<accession>A0A0A9FHA8</accession>
<sequence>MDTSRASIIRVQGMRAVVGAPGIRGRR</sequence>
<dbReference type="EMBL" id="GBRH01186164">
    <property type="protein sequence ID" value="JAE11732.1"/>
    <property type="molecule type" value="Transcribed_RNA"/>
</dbReference>
<reference evidence="1" key="2">
    <citation type="journal article" date="2015" name="Data Brief">
        <title>Shoot transcriptome of the giant reed, Arundo donax.</title>
        <authorList>
            <person name="Barrero R.A."/>
            <person name="Guerrero F.D."/>
            <person name="Moolhuijzen P."/>
            <person name="Goolsby J.A."/>
            <person name="Tidwell J."/>
            <person name="Bellgard S.E."/>
            <person name="Bellgard M.I."/>
        </authorList>
    </citation>
    <scope>NUCLEOTIDE SEQUENCE</scope>
    <source>
        <tissue evidence="1">Shoot tissue taken approximately 20 cm above the soil surface</tissue>
    </source>
</reference>
<name>A0A0A9FHA8_ARUDO</name>
<organism evidence="1">
    <name type="scientific">Arundo donax</name>
    <name type="common">Giant reed</name>
    <name type="synonym">Donax arundinaceus</name>
    <dbReference type="NCBI Taxonomy" id="35708"/>
    <lineage>
        <taxon>Eukaryota</taxon>
        <taxon>Viridiplantae</taxon>
        <taxon>Streptophyta</taxon>
        <taxon>Embryophyta</taxon>
        <taxon>Tracheophyta</taxon>
        <taxon>Spermatophyta</taxon>
        <taxon>Magnoliopsida</taxon>
        <taxon>Liliopsida</taxon>
        <taxon>Poales</taxon>
        <taxon>Poaceae</taxon>
        <taxon>PACMAD clade</taxon>
        <taxon>Arundinoideae</taxon>
        <taxon>Arundineae</taxon>
        <taxon>Arundo</taxon>
    </lineage>
</organism>
<protein>
    <submittedName>
        <fullName evidence="1">Uncharacterized protein</fullName>
    </submittedName>
</protein>
<evidence type="ECO:0000313" key="1">
    <source>
        <dbReference type="EMBL" id="JAE11732.1"/>
    </source>
</evidence>
<reference evidence="1" key="1">
    <citation type="submission" date="2014-09" db="EMBL/GenBank/DDBJ databases">
        <authorList>
            <person name="Magalhaes I.L.F."/>
            <person name="Oliveira U."/>
            <person name="Santos F.R."/>
            <person name="Vidigal T.H.D.A."/>
            <person name="Brescovit A.D."/>
            <person name="Santos A.J."/>
        </authorList>
    </citation>
    <scope>NUCLEOTIDE SEQUENCE</scope>
    <source>
        <tissue evidence="1">Shoot tissue taken approximately 20 cm above the soil surface</tissue>
    </source>
</reference>
<dbReference type="AlphaFoldDB" id="A0A0A9FHA8"/>
<proteinExistence type="predicted"/>